<keyword evidence="7" id="KW-0812">Transmembrane</keyword>
<evidence type="ECO:0000313" key="11">
    <source>
        <dbReference type="EMBL" id="CAA9308145.1"/>
    </source>
</evidence>
<dbReference type="InterPro" id="IPR036890">
    <property type="entry name" value="HATPase_C_sf"/>
</dbReference>
<dbReference type="PROSITE" id="PS50109">
    <property type="entry name" value="HIS_KIN"/>
    <property type="match status" value="1"/>
</dbReference>
<evidence type="ECO:0000259" key="9">
    <source>
        <dbReference type="PROSITE" id="PS50112"/>
    </source>
</evidence>
<keyword evidence="5" id="KW-0418">Kinase</keyword>
<evidence type="ECO:0000256" key="7">
    <source>
        <dbReference type="SAM" id="Phobius"/>
    </source>
</evidence>
<dbReference type="SUPFAM" id="SSF55785">
    <property type="entry name" value="PYP-like sensor domain (PAS domain)"/>
    <property type="match status" value="2"/>
</dbReference>
<feature type="coiled-coil region" evidence="6">
    <location>
        <begin position="125"/>
        <end position="190"/>
    </location>
</feature>
<dbReference type="InterPro" id="IPR035965">
    <property type="entry name" value="PAS-like_dom_sf"/>
</dbReference>
<evidence type="ECO:0000256" key="6">
    <source>
        <dbReference type="SAM" id="Coils"/>
    </source>
</evidence>
<feature type="domain" description="PAS" evidence="9">
    <location>
        <begin position="325"/>
        <end position="396"/>
    </location>
</feature>
<keyword evidence="3" id="KW-0597">Phosphoprotein</keyword>
<dbReference type="PANTHER" id="PTHR43304">
    <property type="entry name" value="PHYTOCHROME-LIKE PROTEIN CPH1"/>
    <property type="match status" value="1"/>
</dbReference>
<name>A0A6J4KL68_9SPHI</name>
<dbReference type="InterPro" id="IPR000014">
    <property type="entry name" value="PAS"/>
</dbReference>
<keyword evidence="4" id="KW-0808">Transferase</keyword>
<dbReference type="InterPro" id="IPR013656">
    <property type="entry name" value="PAS_4"/>
</dbReference>
<dbReference type="PANTHER" id="PTHR43304:SF1">
    <property type="entry name" value="PAC DOMAIN-CONTAINING PROTEIN"/>
    <property type="match status" value="1"/>
</dbReference>
<feature type="transmembrane region" description="Helical" evidence="7">
    <location>
        <begin position="61"/>
        <end position="84"/>
    </location>
</feature>
<dbReference type="Gene3D" id="1.10.287.130">
    <property type="match status" value="1"/>
</dbReference>
<feature type="domain" description="Histidine kinase" evidence="8">
    <location>
        <begin position="468"/>
        <end position="680"/>
    </location>
</feature>
<feature type="transmembrane region" description="Helical" evidence="7">
    <location>
        <begin position="27"/>
        <end position="49"/>
    </location>
</feature>
<keyword evidence="7" id="KW-0472">Membrane</keyword>
<dbReference type="InterPro" id="IPR058544">
    <property type="entry name" value="ETR1_N"/>
</dbReference>
<protein>
    <recommendedName>
        <fullName evidence="2">histidine kinase</fullName>
        <ecNumber evidence="2">2.7.13.3</ecNumber>
    </recommendedName>
</protein>
<dbReference type="InterPro" id="IPR052162">
    <property type="entry name" value="Sensor_kinase/Photoreceptor"/>
</dbReference>
<accession>A0A6J4KL68</accession>
<feature type="domain" description="PAC" evidence="10">
    <location>
        <begin position="397"/>
        <end position="450"/>
    </location>
</feature>
<organism evidence="11">
    <name type="scientific">uncultured Cytophagales bacterium</name>
    <dbReference type="NCBI Taxonomy" id="158755"/>
    <lineage>
        <taxon>Bacteria</taxon>
        <taxon>Pseudomonadati</taxon>
        <taxon>Bacteroidota</taxon>
        <taxon>Sphingobacteriia</taxon>
        <taxon>Sphingobacteriales</taxon>
        <taxon>environmental samples</taxon>
    </lineage>
</organism>
<dbReference type="Gene3D" id="3.30.565.10">
    <property type="entry name" value="Histidine kinase-like ATPase, C-terminal domain"/>
    <property type="match status" value="1"/>
</dbReference>
<comment type="catalytic activity">
    <reaction evidence="1">
        <text>ATP + protein L-histidine = ADP + protein N-phospho-L-histidine.</text>
        <dbReference type="EC" id="2.7.13.3"/>
    </reaction>
</comment>
<evidence type="ECO:0000256" key="5">
    <source>
        <dbReference type="ARBA" id="ARBA00022777"/>
    </source>
</evidence>
<proteinExistence type="predicted"/>
<dbReference type="SMART" id="SM00387">
    <property type="entry name" value="HATPase_c"/>
    <property type="match status" value="1"/>
</dbReference>
<dbReference type="EC" id="2.7.13.3" evidence="2"/>
<dbReference type="Pfam" id="PF25487">
    <property type="entry name" value="ETR1_N"/>
    <property type="match status" value="1"/>
</dbReference>
<evidence type="ECO:0000259" key="8">
    <source>
        <dbReference type="PROSITE" id="PS50109"/>
    </source>
</evidence>
<reference evidence="11" key="1">
    <citation type="submission" date="2020-02" db="EMBL/GenBank/DDBJ databases">
        <authorList>
            <person name="Meier V. D."/>
        </authorList>
    </citation>
    <scope>NUCLEOTIDE SEQUENCE</scope>
    <source>
        <strain evidence="11">AVDCRST_MAG56</strain>
    </source>
</reference>
<evidence type="ECO:0000256" key="2">
    <source>
        <dbReference type="ARBA" id="ARBA00012438"/>
    </source>
</evidence>
<dbReference type="SUPFAM" id="SSF47384">
    <property type="entry name" value="Homodimeric domain of signal transducing histidine kinase"/>
    <property type="match status" value="1"/>
</dbReference>
<dbReference type="InterPro" id="IPR036097">
    <property type="entry name" value="HisK_dim/P_sf"/>
</dbReference>
<evidence type="ECO:0000256" key="3">
    <source>
        <dbReference type="ARBA" id="ARBA00022553"/>
    </source>
</evidence>
<keyword evidence="7" id="KW-1133">Transmembrane helix</keyword>
<keyword evidence="6" id="KW-0175">Coiled coil</keyword>
<evidence type="ECO:0000259" key="10">
    <source>
        <dbReference type="PROSITE" id="PS50113"/>
    </source>
</evidence>
<dbReference type="GO" id="GO:0000155">
    <property type="term" value="F:phosphorelay sensor kinase activity"/>
    <property type="evidence" value="ECO:0007669"/>
    <property type="project" value="InterPro"/>
</dbReference>
<dbReference type="PRINTS" id="PR00344">
    <property type="entry name" value="BCTRLSENSOR"/>
</dbReference>
<dbReference type="Pfam" id="PF02518">
    <property type="entry name" value="HATPase_c"/>
    <property type="match status" value="1"/>
</dbReference>
<dbReference type="EMBL" id="CADCTQ010000493">
    <property type="protein sequence ID" value="CAA9308145.1"/>
    <property type="molecule type" value="Genomic_DNA"/>
</dbReference>
<dbReference type="SUPFAM" id="SSF55874">
    <property type="entry name" value="ATPase domain of HSP90 chaperone/DNA topoisomerase II/histidine kinase"/>
    <property type="match status" value="1"/>
</dbReference>
<dbReference type="Gene3D" id="3.30.450.20">
    <property type="entry name" value="PAS domain"/>
    <property type="match status" value="2"/>
</dbReference>
<dbReference type="InterPro" id="IPR004358">
    <property type="entry name" value="Sig_transdc_His_kin-like_C"/>
</dbReference>
<dbReference type="PROSITE" id="PS50113">
    <property type="entry name" value="PAC"/>
    <property type="match status" value="1"/>
</dbReference>
<dbReference type="InterPro" id="IPR003594">
    <property type="entry name" value="HATPase_dom"/>
</dbReference>
<feature type="coiled-coil region" evidence="6">
    <location>
        <begin position="501"/>
        <end position="531"/>
    </location>
</feature>
<dbReference type="CDD" id="cd00130">
    <property type="entry name" value="PAS"/>
    <property type="match status" value="1"/>
</dbReference>
<dbReference type="InterPro" id="IPR000700">
    <property type="entry name" value="PAS-assoc_C"/>
</dbReference>
<evidence type="ECO:0000256" key="1">
    <source>
        <dbReference type="ARBA" id="ARBA00000085"/>
    </source>
</evidence>
<evidence type="ECO:0000256" key="4">
    <source>
        <dbReference type="ARBA" id="ARBA00022679"/>
    </source>
</evidence>
<feature type="domain" description="PAS" evidence="9">
    <location>
        <begin position="188"/>
        <end position="234"/>
    </location>
</feature>
<dbReference type="AlphaFoldDB" id="A0A6J4KL68"/>
<gene>
    <name evidence="11" type="ORF">AVDCRST_MAG56-5996</name>
</gene>
<dbReference type="Pfam" id="PF08448">
    <property type="entry name" value="PAS_4"/>
    <property type="match status" value="2"/>
</dbReference>
<dbReference type="PROSITE" id="PS50112">
    <property type="entry name" value="PAS"/>
    <property type="match status" value="2"/>
</dbReference>
<dbReference type="NCBIfam" id="TIGR00229">
    <property type="entry name" value="sensory_box"/>
    <property type="match status" value="2"/>
</dbReference>
<sequence>MRAFLEQLFKAGDFMPHGHCYFWQADILWLHVVSDGLIALAYFLIPYSIWRVIRRRQDLKLGWLLLLFALFIFSCGTTHALSIVTVWNPLYRLDGLVKAITAVASLGTALALVRIMPRLQSMPSRQEWERVNEQLSTANQELQAANEELSATNEELATANEELVSANEQLEAARQTVERLSAEALQASTQQYQDLAESISDPVLMLDKDLRYLYVNGAAAGVSGKQAQEMLGRTPREVFGEAAASLAFKRTEAIGRVLASGRKETLTDEATHGPVRKVFEITLYPTRAGNVLMLTRDVTQLVAYQHQLLGQQQALQASYGALEAVEKRLSSLVESQTNYLIRTDLEGKYSFVNNRFLEKFGFTREELLGAPYFPTVHPEDVDKCRQMALACITQPGKVVPLELRKLRRGELYYTDWEFIGITDAAGQVVEIQGVGHDITQRKQIELEQEQLFRDLYRKNQDLEQFSFITSHNLRAPVANLLGLVEIYNKEDLPDPINLVVIENLKLSAQRLDQVIADLNELLSVRNRQEERQEVSLAEILENVQLSVSQQLEKSGAHLVAHFAAPVVYSVKSYVQSILLNLVSNALKYRSPDRPPVVKVSSRRQDDFVVLAVEDNGLGIDLGKHGEKLFGLYKRFHTHTEGKGLGLHLVKTQAEAMGGKVEVASSPGAGSTFKVYFKAVP</sequence>
<dbReference type="SMART" id="SM00091">
    <property type="entry name" value="PAS"/>
    <property type="match status" value="2"/>
</dbReference>
<dbReference type="InterPro" id="IPR005467">
    <property type="entry name" value="His_kinase_dom"/>
</dbReference>